<protein>
    <submittedName>
        <fullName evidence="4">Uncharacterized protein</fullName>
    </submittedName>
</protein>
<organism evidence="4 5">
    <name type="scientific">Brassica cretica</name>
    <name type="common">Mustard</name>
    <dbReference type="NCBI Taxonomy" id="69181"/>
    <lineage>
        <taxon>Eukaryota</taxon>
        <taxon>Viridiplantae</taxon>
        <taxon>Streptophyta</taxon>
        <taxon>Embryophyta</taxon>
        <taxon>Tracheophyta</taxon>
        <taxon>Spermatophyta</taxon>
        <taxon>Magnoliopsida</taxon>
        <taxon>eudicotyledons</taxon>
        <taxon>Gunneridae</taxon>
        <taxon>Pentapetalae</taxon>
        <taxon>rosids</taxon>
        <taxon>malvids</taxon>
        <taxon>Brassicales</taxon>
        <taxon>Brassicaceae</taxon>
        <taxon>Brassiceae</taxon>
        <taxon>Brassica</taxon>
    </lineage>
</organism>
<proteinExistence type="predicted"/>
<keyword evidence="2" id="KW-0812">Transmembrane</keyword>
<evidence type="ECO:0000256" key="2">
    <source>
        <dbReference type="SAM" id="Phobius"/>
    </source>
</evidence>
<gene>
    <name evidence="4" type="ORF">F2Q68_00035767</name>
    <name evidence="3" type="ORF">F2Q70_00031339</name>
</gene>
<comment type="caution">
    <text evidence="4">The sequence shown here is derived from an EMBL/GenBank/DDBJ whole genome shotgun (WGS) entry which is preliminary data.</text>
</comment>
<accession>A0A8S9H0X7</accession>
<keyword evidence="2" id="KW-0472">Membrane</keyword>
<feature type="region of interest" description="Disordered" evidence="1">
    <location>
        <begin position="1"/>
        <end position="21"/>
    </location>
</feature>
<evidence type="ECO:0000256" key="1">
    <source>
        <dbReference type="SAM" id="MobiDB-lite"/>
    </source>
</evidence>
<keyword evidence="2" id="KW-1133">Transmembrane helix</keyword>
<evidence type="ECO:0000313" key="3">
    <source>
        <dbReference type="EMBL" id="KAF2534729.1"/>
    </source>
</evidence>
<feature type="transmembrane region" description="Helical" evidence="2">
    <location>
        <begin position="43"/>
        <end position="62"/>
    </location>
</feature>
<sequence>MRLEEEETNAEITLSDGEDDADVEADGINAACDAGDTFEENHYAAALLLTLVLTLTYNMNIFNSSYITLNYI</sequence>
<evidence type="ECO:0000313" key="4">
    <source>
        <dbReference type="EMBL" id="KAF2550504.1"/>
    </source>
</evidence>
<dbReference type="EMBL" id="QGKY02002305">
    <property type="protein sequence ID" value="KAF2534729.1"/>
    <property type="molecule type" value="Genomic_DNA"/>
</dbReference>
<dbReference type="Proteomes" id="UP000712281">
    <property type="component" value="Unassembled WGS sequence"/>
</dbReference>
<reference evidence="4" key="1">
    <citation type="submission" date="2019-12" db="EMBL/GenBank/DDBJ databases">
        <title>Genome sequencing and annotation of Brassica cretica.</title>
        <authorList>
            <person name="Studholme D.J."/>
            <person name="Sarris P.F."/>
        </authorList>
    </citation>
    <scope>NUCLEOTIDE SEQUENCE</scope>
    <source>
        <strain evidence="4">PFS-001/15</strain>
        <strain evidence="3">PFS-102/07</strain>
        <tissue evidence="4">Leaf</tissue>
    </source>
</reference>
<evidence type="ECO:0000313" key="5">
    <source>
        <dbReference type="Proteomes" id="UP000712281"/>
    </source>
</evidence>
<name>A0A8S9H0X7_BRACR</name>
<dbReference type="AlphaFoldDB" id="A0A8S9H0X7"/>
<dbReference type="EMBL" id="QGKW02001988">
    <property type="protein sequence ID" value="KAF2550504.1"/>
    <property type="molecule type" value="Genomic_DNA"/>
</dbReference>